<keyword evidence="2" id="KW-1185">Reference proteome</keyword>
<gene>
    <name evidence="1" type="ORF">L2E82_06187</name>
</gene>
<reference evidence="2" key="1">
    <citation type="journal article" date="2022" name="Mol. Ecol. Resour.">
        <title>The genomes of chicory, endive, great burdock and yacon provide insights into Asteraceae palaeo-polyploidization history and plant inulin production.</title>
        <authorList>
            <person name="Fan W."/>
            <person name="Wang S."/>
            <person name="Wang H."/>
            <person name="Wang A."/>
            <person name="Jiang F."/>
            <person name="Liu H."/>
            <person name="Zhao H."/>
            <person name="Xu D."/>
            <person name="Zhang Y."/>
        </authorList>
    </citation>
    <scope>NUCLEOTIDE SEQUENCE [LARGE SCALE GENOMIC DNA]</scope>
    <source>
        <strain evidence="2">cv. Punajuju</strain>
    </source>
</reference>
<accession>A0ACB9HBJ7</accession>
<organism evidence="1 2">
    <name type="scientific">Cichorium intybus</name>
    <name type="common">Chicory</name>
    <dbReference type="NCBI Taxonomy" id="13427"/>
    <lineage>
        <taxon>Eukaryota</taxon>
        <taxon>Viridiplantae</taxon>
        <taxon>Streptophyta</taxon>
        <taxon>Embryophyta</taxon>
        <taxon>Tracheophyta</taxon>
        <taxon>Spermatophyta</taxon>
        <taxon>Magnoliopsida</taxon>
        <taxon>eudicotyledons</taxon>
        <taxon>Gunneridae</taxon>
        <taxon>Pentapetalae</taxon>
        <taxon>asterids</taxon>
        <taxon>campanulids</taxon>
        <taxon>Asterales</taxon>
        <taxon>Asteraceae</taxon>
        <taxon>Cichorioideae</taxon>
        <taxon>Cichorieae</taxon>
        <taxon>Cichoriinae</taxon>
        <taxon>Cichorium</taxon>
    </lineage>
</organism>
<dbReference type="Proteomes" id="UP001055811">
    <property type="component" value="Linkage Group LG01"/>
</dbReference>
<comment type="caution">
    <text evidence="1">The sequence shown here is derived from an EMBL/GenBank/DDBJ whole genome shotgun (WGS) entry which is preliminary data.</text>
</comment>
<name>A0ACB9HBJ7_CICIN</name>
<evidence type="ECO:0000313" key="2">
    <source>
        <dbReference type="Proteomes" id="UP001055811"/>
    </source>
</evidence>
<protein>
    <submittedName>
        <fullName evidence="1">Uncharacterized protein</fullName>
    </submittedName>
</protein>
<sequence length="808" mass="92148">MHKRQHVTCSGQSKQKTNEAWITLKRVIGDEGKNESTTFLEHKPKLKKNSFSQERGEIMLNSGCTAEGSLNNSKFNDPMPWIGIYVAAASLICAVAMAMDALHGFRYKKFWFPCKFFTLNATTLTVIAIAIKFSVDLNAAMPRRQDQLAKVSSSAFICMVMGNLLPSLGIMEDTELMMNIIALGILVITAITNICIQMGTGVIFEFWIEHALIMLLMVILLAILCSLSLAIPTKKYYLDITYEKKAKKAKRECFTRRNIPVAERLPEDLGKYWMMAYTSSPQFVIGRSAPCSASGAFCLFNTLILTEAIVRPRLMPWSFRFCTGDSDYKWSTTLVLISQTVAVAVGTVSPAFRWFMTINFRCPKKAETACLREFVVERYWLKRLVLWQVQPIGLRICNRRCRKLAHGVKFKMLGLCIQIQKGLVFSCKMIRFISIFFVGRFLRLSKFVRRDNSVSSNESETEFGHNPNRNLSHYVIYLEGEEGLVDLMTENNSDATAHWIRIGEKKQPRNLIKLLEQSNPSSAFTGVHEFDSDEVPSLSSAKPPNCWALPIVTLTSIAIAIPNIDHERIEQLVRGVDEGLKYVFKIENYMNNDDKKELKHVRKAAEIVWAGVELYNNWLDIDLRNLAHHRETEIIKLLSDIAKQKFMEFADTDMMFMNECLKEVPSRWPMKILAANSMYRICETLLLGSETKQYETNEKLFEKISVMICKILTAALTNLQHVITSKCHRSPIEEREKSIRSAVLLFGKTKRILEVIDEKRLKDLDHGELIHIDDWCLVSKKQLDQVCSTSSDQETVFSSPSDLSISIE</sequence>
<dbReference type="EMBL" id="CM042009">
    <property type="protein sequence ID" value="KAI3792312.1"/>
    <property type="molecule type" value="Genomic_DNA"/>
</dbReference>
<evidence type="ECO:0000313" key="1">
    <source>
        <dbReference type="EMBL" id="KAI3792312.1"/>
    </source>
</evidence>
<reference evidence="1 2" key="2">
    <citation type="journal article" date="2022" name="Mol. Ecol. Resour.">
        <title>The genomes of chicory, endive, great burdock and yacon provide insights into Asteraceae paleo-polyploidization history and plant inulin production.</title>
        <authorList>
            <person name="Fan W."/>
            <person name="Wang S."/>
            <person name="Wang H."/>
            <person name="Wang A."/>
            <person name="Jiang F."/>
            <person name="Liu H."/>
            <person name="Zhao H."/>
            <person name="Xu D."/>
            <person name="Zhang Y."/>
        </authorList>
    </citation>
    <scope>NUCLEOTIDE SEQUENCE [LARGE SCALE GENOMIC DNA]</scope>
    <source>
        <strain evidence="2">cv. Punajuju</strain>
        <tissue evidence="1">Leaves</tissue>
    </source>
</reference>
<proteinExistence type="predicted"/>